<dbReference type="PANTHER" id="PTHR34502:SF5">
    <property type="entry name" value="DUF6594 DOMAIN-CONTAINING PROTEIN"/>
    <property type="match status" value="1"/>
</dbReference>
<dbReference type="OrthoDB" id="5342093at2759"/>
<keyword evidence="1" id="KW-0812">Transmembrane</keyword>
<sequence>MADEGHAKVAVMMSHHNDFAIFRKFSKLNYQNLLYLQAELTHLEANLKKVADRDGGDPNRELYSKDWWFLAQNEAEHDSREQWQKFLQIRKKLKEYNDHLAQVVFLTSLKPPTAYDQAYLSEWLKRPKMGDFPLRGLDRNIWSPDSTDLLAIRRRTSSSPFTRWLTNTIIPYLHHHLFYHFKTPVADDPESGICRYEEKKIERTVDILVTVLASLIPIASILILYFVANTLHRLAITVAFTGMFAFCLAVTTRARRVEVFAATSAFAAVLVVFVTGNNAAIA</sequence>
<accession>A0A2J6SV39</accession>
<keyword evidence="1" id="KW-0472">Membrane</keyword>
<protein>
    <recommendedName>
        <fullName evidence="2">DUF6594 domain-containing protein</fullName>
    </recommendedName>
</protein>
<feature type="transmembrane region" description="Helical" evidence="1">
    <location>
        <begin position="234"/>
        <end position="252"/>
    </location>
</feature>
<evidence type="ECO:0000259" key="2">
    <source>
        <dbReference type="Pfam" id="PF20237"/>
    </source>
</evidence>
<dbReference type="InParanoid" id="A0A2J6SV39"/>
<dbReference type="AlphaFoldDB" id="A0A2J6SV39"/>
<dbReference type="EMBL" id="KZ613859">
    <property type="protein sequence ID" value="PMD54641.1"/>
    <property type="molecule type" value="Genomic_DNA"/>
</dbReference>
<gene>
    <name evidence="3" type="ORF">K444DRAFT_646138</name>
</gene>
<feature type="transmembrane region" description="Helical" evidence="1">
    <location>
        <begin position="259"/>
        <end position="281"/>
    </location>
</feature>
<name>A0A2J6SV39_9HELO</name>
<keyword evidence="4" id="KW-1185">Reference proteome</keyword>
<dbReference type="Pfam" id="PF20237">
    <property type="entry name" value="DUF6594"/>
    <property type="match status" value="1"/>
</dbReference>
<evidence type="ECO:0000256" key="1">
    <source>
        <dbReference type="SAM" id="Phobius"/>
    </source>
</evidence>
<evidence type="ECO:0000313" key="3">
    <source>
        <dbReference type="EMBL" id="PMD54641.1"/>
    </source>
</evidence>
<proteinExistence type="predicted"/>
<feature type="transmembrane region" description="Helical" evidence="1">
    <location>
        <begin position="205"/>
        <end position="228"/>
    </location>
</feature>
<organism evidence="3 4">
    <name type="scientific">Hyaloscypha bicolor E</name>
    <dbReference type="NCBI Taxonomy" id="1095630"/>
    <lineage>
        <taxon>Eukaryota</taxon>
        <taxon>Fungi</taxon>
        <taxon>Dikarya</taxon>
        <taxon>Ascomycota</taxon>
        <taxon>Pezizomycotina</taxon>
        <taxon>Leotiomycetes</taxon>
        <taxon>Helotiales</taxon>
        <taxon>Hyaloscyphaceae</taxon>
        <taxon>Hyaloscypha</taxon>
        <taxon>Hyaloscypha bicolor</taxon>
    </lineage>
</organism>
<keyword evidence="1" id="KW-1133">Transmembrane helix</keyword>
<dbReference type="PANTHER" id="PTHR34502">
    <property type="entry name" value="DUF6594 DOMAIN-CONTAINING PROTEIN-RELATED"/>
    <property type="match status" value="1"/>
</dbReference>
<dbReference type="Proteomes" id="UP000235371">
    <property type="component" value="Unassembled WGS sequence"/>
</dbReference>
<feature type="domain" description="DUF6594" evidence="2">
    <location>
        <begin position="8"/>
        <end position="271"/>
    </location>
</feature>
<dbReference type="STRING" id="1095630.A0A2J6SV39"/>
<dbReference type="RefSeq" id="XP_024731545.1">
    <property type="nucleotide sequence ID" value="XM_024885170.1"/>
</dbReference>
<evidence type="ECO:0000313" key="4">
    <source>
        <dbReference type="Proteomes" id="UP000235371"/>
    </source>
</evidence>
<dbReference type="GeneID" id="36593247"/>
<reference evidence="3 4" key="1">
    <citation type="submission" date="2016-04" db="EMBL/GenBank/DDBJ databases">
        <title>A degradative enzymes factory behind the ericoid mycorrhizal symbiosis.</title>
        <authorList>
            <consortium name="DOE Joint Genome Institute"/>
            <person name="Martino E."/>
            <person name="Morin E."/>
            <person name="Grelet G."/>
            <person name="Kuo A."/>
            <person name="Kohler A."/>
            <person name="Daghino S."/>
            <person name="Barry K."/>
            <person name="Choi C."/>
            <person name="Cichocki N."/>
            <person name="Clum A."/>
            <person name="Copeland A."/>
            <person name="Hainaut M."/>
            <person name="Haridas S."/>
            <person name="Labutti K."/>
            <person name="Lindquist E."/>
            <person name="Lipzen A."/>
            <person name="Khouja H.-R."/>
            <person name="Murat C."/>
            <person name="Ohm R."/>
            <person name="Olson A."/>
            <person name="Spatafora J."/>
            <person name="Veneault-Fourrey C."/>
            <person name="Henrissat B."/>
            <person name="Grigoriev I."/>
            <person name="Martin F."/>
            <person name="Perotto S."/>
        </authorList>
    </citation>
    <scope>NUCLEOTIDE SEQUENCE [LARGE SCALE GENOMIC DNA]</scope>
    <source>
        <strain evidence="3 4">E</strain>
    </source>
</reference>
<dbReference type="InterPro" id="IPR046529">
    <property type="entry name" value="DUF6594"/>
</dbReference>